<sequence length="159" mass="18022">MFSKRKKLGKTLKELQEGSSVSKEFDIKDKDILLYLGFSDDANPIYIQHDYASRTPYERPIVPQLMLMGFVTSLISTGLPGPGSVIREQQLAFPKPLYHYGKLKLTLTVEKLNREKGTALMTVDGRDEYDDSIILGTIDVTPPYPWKPMTEQAGTFENF</sequence>
<dbReference type="Gene3D" id="3.10.129.10">
    <property type="entry name" value="Hotdog Thioesterase"/>
    <property type="match status" value="1"/>
</dbReference>
<keyword evidence="3" id="KW-1185">Reference proteome</keyword>
<dbReference type="RefSeq" id="WP_168005307.1">
    <property type="nucleotide sequence ID" value="NZ_JAATHJ010000005.1"/>
</dbReference>
<protein>
    <submittedName>
        <fullName evidence="2">Enoyl-CoA hydratase</fullName>
    </submittedName>
</protein>
<dbReference type="InterPro" id="IPR002539">
    <property type="entry name" value="MaoC-like_dom"/>
</dbReference>
<organism evidence="2 3">
    <name type="scientific">Alkalicoccus luteus</name>
    <dbReference type="NCBI Taxonomy" id="1237094"/>
    <lineage>
        <taxon>Bacteria</taxon>
        <taxon>Bacillati</taxon>
        <taxon>Bacillota</taxon>
        <taxon>Bacilli</taxon>
        <taxon>Bacillales</taxon>
        <taxon>Bacillaceae</taxon>
        <taxon>Alkalicoccus</taxon>
    </lineage>
</organism>
<proteinExistence type="predicted"/>
<dbReference type="SUPFAM" id="SSF54637">
    <property type="entry name" value="Thioesterase/thiol ester dehydrase-isomerase"/>
    <property type="match status" value="1"/>
</dbReference>
<dbReference type="InterPro" id="IPR050965">
    <property type="entry name" value="UPF0336/Enoyl-CoA_hydratase"/>
</dbReference>
<dbReference type="Proteomes" id="UP000752012">
    <property type="component" value="Unassembled WGS sequence"/>
</dbReference>
<dbReference type="Pfam" id="PF01575">
    <property type="entry name" value="MaoC_dehydratas"/>
    <property type="match status" value="1"/>
</dbReference>
<accession>A0A969PPG4</accession>
<evidence type="ECO:0000259" key="1">
    <source>
        <dbReference type="Pfam" id="PF01575"/>
    </source>
</evidence>
<dbReference type="EMBL" id="JAATHJ010000005">
    <property type="protein sequence ID" value="NJP37018.1"/>
    <property type="molecule type" value="Genomic_DNA"/>
</dbReference>
<evidence type="ECO:0000313" key="3">
    <source>
        <dbReference type="Proteomes" id="UP000752012"/>
    </source>
</evidence>
<reference evidence="2 3" key="1">
    <citation type="submission" date="2020-03" db="EMBL/GenBank/DDBJ databases">
        <title>Assessment of the enzymatic potential of alkaline-tolerant lipase obtained from Bacillus luteus H11 (technogenic soil) for the bioremediation of saline soils contaminated with petroleum substances.</title>
        <authorList>
            <person name="Kalwasinska A."/>
        </authorList>
    </citation>
    <scope>NUCLEOTIDE SEQUENCE [LARGE SCALE GENOMIC DNA]</scope>
    <source>
        <strain evidence="2 3">H11</strain>
    </source>
</reference>
<dbReference type="GO" id="GO:0019171">
    <property type="term" value="F:(3R)-hydroxyacyl-[acyl-carrier-protein] dehydratase activity"/>
    <property type="evidence" value="ECO:0007669"/>
    <property type="project" value="TreeGrafter"/>
</dbReference>
<comment type="caution">
    <text evidence="2">The sequence shown here is derived from an EMBL/GenBank/DDBJ whole genome shotgun (WGS) entry which is preliminary data.</text>
</comment>
<name>A0A969PPG4_9BACI</name>
<evidence type="ECO:0000313" key="2">
    <source>
        <dbReference type="EMBL" id="NJP37018.1"/>
    </source>
</evidence>
<gene>
    <name evidence="2" type="ORF">HCN83_05385</name>
</gene>
<dbReference type="PANTHER" id="PTHR43437">
    <property type="entry name" value="HYDROXYACYL-THIOESTER DEHYDRATASE TYPE 2, MITOCHONDRIAL-RELATED"/>
    <property type="match status" value="1"/>
</dbReference>
<dbReference type="PANTHER" id="PTHR43437:SF3">
    <property type="entry name" value="HYDROXYACYL-THIOESTER DEHYDRATASE TYPE 2, MITOCHONDRIAL"/>
    <property type="match status" value="1"/>
</dbReference>
<dbReference type="GO" id="GO:0006633">
    <property type="term" value="P:fatty acid biosynthetic process"/>
    <property type="evidence" value="ECO:0007669"/>
    <property type="project" value="TreeGrafter"/>
</dbReference>
<dbReference type="AlphaFoldDB" id="A0A969PPG4"/>
<dbReference type="InterPro" id="IPR029069">
    <property type="entry name" value="HotDog_dom_sf"/>
</dbReference>
<feature type="domain" description="MaoC-like" evidence="1">
    <location>
        <begin position="19"/>
        <end position="122"/>
    </location>
</feature>